<evidence type="ECO:0000256" key="1">
    <source>
        <dbReference type="SAM" id="MobiDB-lite"/>
    </source>
</evidence>
<dbReference type="EnsemblPlants" id="Kaladp0102s0141.1.v1.1">
    <property type="protein sequence ID" value="Kaladp0102s0141.1.v1.1.CDS.1"/>
    <property type="gene ID" value="Kaladp0102s0141.v1.1"/>
</dbReference>
<evidence type="ECO:0000256" key="2">
    <source>
        <dbReference type="SAM" id="Phobius"/>
    </source>
</evidence>
<dbReference type="InterPro" id="IPR008480">
    <property type="entry name" value="DUF761_pln"/>
</dbReference>
<reference evidence="4" key="1">
    <citation type="submission" date="2021-01" db="UniProtKB">
        <authorList>
            <consortium name="EnsemblPlants"/>
        </authorList>
    </citation>
    <scope>IDENTIFICATION</scope>
</reference>
<feature type="domain" description="DUF4408" evidence="3">
    <location>
        <begin position="9"/>
        <end position="39"/>
    </location>
</feature>
<dbReference type="PANTHER" id="PTHR33098">
    <property type="entry name" value="COTTON FIBER (DUF761)"/>
    <property type="match status" value="1"/>
</dbReference>
<feature type="transmembrane region" description="Helical" evidence="2">
    <location>
        <begin position="20"/>
        <end position="40"/>
    </location>
</feature>
<dbReference type="Pfam" id="PF14364">
    <property type="entry name" value="DUF4408"/>
    <property type="match status" value="1"/>
</dbReference>
<dbReference type="Gramene" id="Kaladp0102s0141.1.v1.1">
    <property type="protein sequence ID" value="Kaladp0102s0141.1.v1.1.CDS.1"/>
    <property type="gene ID" value="Kaladp0102s0141.v1.1"/>
</dbReference>
<feature type="region of interest" description="Disordered" evidence="1">
    <location>
        <begin position="114"/>
        <end position="135"/>
    </location>
</feature>
<dbReference type="InterPro" id="IPR025520">
    <property type="entry name" value="DUF4408"/>
</dbReference>
<keyword evidence="2" id="KW-0472">Membrane</keyword>
<dbReference type="PANTHER" id="PTHR33098:SF53">
    <property type="entry name" value="OS05G0540900 PROTEIN"/>
    <property type="match status" value="1"/>
</dbReference>
<sequence length="269" mass="30608">MFEQSISVMWDVMSGWCTPTVLFVLLNFMIATIFVTSGFGSHQQPQLLNKPDLQQQPQLLNRAPSVLQRLKSINFYQYASYYRSQEPAAPLQASYGYDETMQAGQMEEEAAAYPLTEEETERHEYGEERGGDEDELESYEAEDRFEQVNGDKSLDEVYNQLQQGSHFNRTKSDTEPASGAVPVKLVKNMKKSASSKSAFRHFTESEVLEARRPATVREAKARSAAAAEDDEEVDSKADDFINKFKQQLKLQRLDSILRYKEMLGRGADK</sequence>
<dbReference type="AlphaFoldDB" id="A0A7N0V572"/>
<accession>A0A7N0V572</accession>
<name>A0A7N0V572_KALFE</name>
<proteinExistence type="predicted"/>
<feature type="compositionally biased region" description="Basic and acidic residues" evidence="1">
    <location>
        <begin position="120"/>
        <end position="129"/>
    </location>
</feature>
<dbReference type="Proteomes" id="UP000594263">
    <property type="component" value="Unplaced"/>
</dbReference>
<dbReference type="Pfam" id="PF05553">
    <property type="entry name" value="DUF761"/>
    <property type="match status" value="1"/>
</dbReference>
<organism evidence="4 5">
    <name type="scientific">Kalanchoe fedtschenkoi</name>
    <name type="common">Lavender scallops</name>
    <name type="synonym">South American air plant</name>
    <dbReference type="NCBI Taxonomy" id="63787"/>
    <lineage>
        <taxon>Eukaryota</taxon>
        <taxon>Viridiplantae</taxon>
        <taxon>Streptophyta</taxon>
        <taxon>Embryophyta</taxon>
        <taxon>Tracheophyta</taxon>
        <taxon>Spermatophyta</taxon>
        <taxon>Magnoliopsida</taxon>
        <taxon>eudicotyledons</taxon>
        <taxon>Gunneridae</taxon>
        <taxon>Pentapetalae</taxon>
        <taxon>Saxifragales</taxon>
        <taxon>Crassulaceae</taxon>
        <taxon>Kalanchoe</taxon>
    </lineage>
</organism>
<evidence type="ECO:0000313" key="5">
    <source>
        <dbReference type="Proteomes" id="UP000594263"/>
    </source>
</evidence>
<evidence type="ECO:0000259" key="3">
    <source>
        <dbReference type="Pfam" id="PF14364"/>
    </source>
</evidence>
<protein>
    <recommendedName>
        <fullName evidence="3">DUF4408 domain-containing protein</fullName>
    </recommendedName>
</protein>
<keyword evidence="2" id="KW-0812">Transmembrane</keyword>
<keyword evidence="2" id="KW-1133">Transmembrane helix</keyword>
<keyword evidence="5" id="KW-1185">Reference proteome</keyword>
<dbReference type="OMA" id="LYSWFTP"/>
<evidence type="ECO:0000313" key="4">
    <source>
        <dbReference type="EnsemblPlants" id="Kaladp0102s0141.1.v1.1.CDS.1"/>
    </source>
</evidence>